<feature type="region of interest" description="Disordered" evidence="1">
    <location>
        <begin position="31"/>
        <end position="89"/>
    </location>
</feature>
<feature type="non-terminal residue" evidence="2">
    <location>
        <position position="1"/>
    </location>
</feature>
<dbReference type="EMBL" id="CAJNDS010002174">
    <property type="protein sequence ID" value="CAE7360248.1"/>
    <property type="molecule type" value="Genomic_DNA"/>
</dbReference>
<keyword evidence="3" id="KW-1185">Reference proteome</keyword>
<feature type="compositionally biased region" description="Polar residues" evidence="1">
    <location>
        <begin position="34"/>
        <end position="44"/>
    </location>
</feature>
<reference evidence="2" key="1">
    <citation type="submission" date="2021-02" db="EMBL/GenBank/DDBJ databases">
        <authorList>
            <person name="Dougan E. K."/>
            <person name="Rhodes N."/>
            <person name="Thang M."/>
            <person name="Chan C."/>
        </authorList>
    </citation>
    <scope>NUCLEOTIDE SEQUENCE</scope>
</reference>
<organism evidence="2 3">
    <name type="scientific">Symbiodinium natans</name>
    <dbReference type="NCBI Taxonomy" id="878477"/>
    <lineage>
        <taxon>Eukaryota</taxon>
        <taxon>Sar</taxon>
        <taxon>Alveolata</taxon>
        <taxon>Dinophyceae</taxon>
        <taxon>Suessiales</taxon>
        <taxon>Symbiodiniaceae</taxon>
        <taxon>Symbiodinium</taxon>
    </lineage>
</organism>
<gene>
    <name evidence="2" type="ORF">SNAT2548_LOCUS19342</name>
</gene>
<dbReference type="AlphaFoldDB" id="A0A812PP49"/>
<feature type="compositionally biased region" description="Basic and acidic residues" evidence="1">
    <location>
        <begin position="53"/>
        <end position="78"/>
    </location>
</feature>
<accession>A0A812PP49</accession>
<evidence type="ECO:0000313" key="2">
    <source>
        <dbReference type="EMBL" id="CAE7360248.1"/>
    </source>
</evidence>
<comment type="caution">
    <text evidence="2">The sequence shown here is derived from an EMBL/GenBank/DDBJ whole genome shotgun (WGS) entry which is preliminary data.</text>
</comment>
<sequence>ELQTPPATLTPVALAAAATAAQLERRLREARVVSGSNTLASRTASIRRRPHTAGRDRFTRQETRSCNERPQRSSRDDCDSFALRPGRTK</sequence>
<name>A0A812PP49_9DINO</name>
<evidence type="ECO:0000256" key="1">
    <source>
        <dbReference type="SAM" id="MobiDB-lite"/>
    </source>
</evidence>
<evidence type="ECO:0000313" key="3">
    <source>
        <dbReference type="Proteomes" id="UP000604046"/>
    </source>
</evidence>
<proteinExistence type="predicted"/>
<dbReference type="Proteomes" id="UP000604046">
    <property type="component" value="Unassembled WGS sequence"/>
</dbReference>
<protein>
    <submittedName>
        <fullName evidence="2">Uncharacterized protein</fullName>
    </submittedName>
</protein>